<dbReference type="InterPro" id="IPR013324">
    <property type="entry name" value="RNA_pol_sigma_r3/r4-like"/>
</dbReference>
<evidence type="ECO:0000259" key="7">
    <source>
        <dbReference type="Pfam" id="PF04542"/>
    </source>
</evidence>
<evidence type="ECO:0000259" key="8">
    <source>
        <dbReference type="Pfam" id="PF08281"/>
    </source>
</evidence>
<dbReference type="GO" id="GO:0016987">
    <property type="term" value="F:sigma factor activity"/>
    <property type="evidence" value="ECO:0007669"/>
    <property type="project" value="UniProtKB-KW"/>
</dbReference>
<organism evidence="9 10">
    <name type="scientific">Stieleria bergensis</name>
    <dbReference type="NCBI Taxonomy" id="2528025"/>
    <lineage>
        <taxon>Bacteria</taxon>
        <taxon>Pseudomonadati</taxon>
        <taxon>Planctomycetota</taxon>
        <taxon>Planctomycetia</taxon>
        <taxon>Pirellulales</taxon>
        <taxon>Pirellulaceae</taxon>
        <taxon>Stieleria</taxon>
    </lineage>
</organism>
<feature type="compositionally biased region" description="Basic and acidic residues" evidence="6">
    <location>
        <begin position="122"/>
        <end position="137"/>
    </location>
</feature>
<dbReference type="OrthoDB" id="9782703at2"/>
<dbReference type="EMBL" id="CP036272">
    <property type="protein sequence ID" value="QDT57818.1"/>
    <property type="molecule type" value="Genomic_DNA"/>
</dbReference>
<dbReference type="SUPFAM" id="SSF88659">
    <property type="entry name" value="Sigma3 and sigma4 domains of RNA polymerase sigma factors"/>
    <property type="match status" value="1"/>
</dbReference>
<name>A0A517SNX5_9BACT</name>
<keyword evidence="4" id="KW-0238">DNA-binding</keyword>
<feature type="domain" description="RNA polymerase sigma factor 70 region 4 type 2" evidence="8">
    <location>
        <begin position="172"/>
        <end position="223"/>
    </location>
</feature>
<dbReference type="PANTHER" id="PTHR43133:SF8">
    <property type="entry name" value="RNA POLYMERASE SIGMA FACTOR HI_1459-RELATED"/>
    <property type="match status" value="1"/>
</dbReference>
<dbReference type="InterPro" id="IPR013325">
    <property type="entry name" value="RNA_pol_sigma_r2"/>
</dbReference>
<keyword evidence="3" id="KW-0731">Sigma factor</keyword>
<dbReference type="Proteomes" id="UP000315003">
    <property type="component" value="Chromosome"/>
</dbReference>
<dbReference type="GO" id="GO:0006352">
    <property type="term" value="P:DNA-templated transcription initiation"/>
    <property type="evidence" value="ECO:0007669"/>
    <property type="project" value="InterPro"/>
</dbReference>
<feature type="domain" description="RNA polymerase sigma-70 region 2" evidence="7">
    <location>
        <begin position="23"/>
        <end position="89"/>
    </location>
</feature>
<dbReference type="SUPFAM" id="SSF88946">
    <property type="entry name" value="Sigma2 domain of RNA polymerase sigma factors"/>
    <property type="match status" value="1"/>
</dbReference>
<keyword evidence="10" id="KW-1185">Reference proteome</keyword>
<comment type="similarity">
    <text evidence="1">Belongs to the sigma-70 factor family. ECF subfamily.</text>
</comment>
<evidence type="ECO:0000313" key="10">
    <source>
        <dbReference type="Proteomes" id="UP000315003"/>
    </source>
</evidence>
<dbReference type="RefSeq" id="WP_145268543.1">
    <property type="nucleotide sequence ID" value="NZ_CP036272.1"/>
</dbReference>
<dbReference type="NCBIfam" id="TIGR02937">
    <property type="entry name" value="sigma70-ECF"/>
    <property type="match status" value="1"/>
</dbReference>
<dbReference type="Pfam" id="PF08281">
    <property type="entry name" value="Sigma70_r4_2"/>
    <property type="match status" value="1"/>
</dbReference>
<dbReference type="AlphaFoldDB" id="A0A517SNX5"/>
<dbReference type="Gene3D" id="1.10.1740.10">
    <property type="match status" value="1"/>
</dbReference>
<sequence length="231" mass="25610">MNSHEPTVDSSNSDAQGERLEQLFDACSGELMGTVYYLVGNREDARDVLQEAFLKCWHRRDQLESVGNLRAWVFRVALNTARDVRKAAWNRRRKPLNESLVTGTNSRPPAGRRPATDAAASADDRLGESSGSEERSSSSRSAYSPRPYEDLAMVSAQDSPPEGLIQSEELALLRQAIAQLPEQQQQIFLLRQNGDMTYQEIAEAIGQPLGTVKTRMRSALATLRQTMGGQS</sequence>
<dbReference type="InterPro" id="IPR014284">
    <property type="entry name" value="RNA_pol_sigma-70_dom"/>
</dbReference>
<feature type="region of interest" description="Disordered" evidence="6">
    <location>
        <begin position="96"/>
        <end position="146"/>
    </location>
</feature>
<dbReference type="CDD" id="cd06171">
    <property type="entry name" value="Sigma70_r4"/>
    <property type="match status" value="1"/>
</dbReference>
<reference evidence="9 10" key="1">
    <citation type="submission" date="2019-02" db="EMBL/GenBank/DDBJ databases">
        <title>Deep-cultivation of Planctomycetes and their phenomic and genomic characterization uncovers novel biology.</title>
        <authorList>
            <person name="Wiegand S."/>
            <person name="Jogler M."/>
            <person name="Boedeker C."/>
            <person name="Pinto D."/>
            <person name="Vollmers J."/>
            <person name="Rivas-Marin E."/>
            <person name="Kohn T."/>
            <person name="Peeters S.H."/>
            <person name="Heuer A."/>
            <person name="Rast P."/>
            <person name="Oberbeckmann S."/>
            <person name="Bunk B."/>
            <person name="Jeske O."/>
            <person name="Meyerdierks A."/>
            <person name="Storesund J.E."/>
            <person name="Kallscheuer N."/>
            <person name="Luecker S."/>
            <person name="Lage O.M."/>
            <person name="Pohl T."/>
            <person name="Merkel B.J."/>
            <person name="Hornburger P."/>
            <person name="Mueller R.-W."/>
            <person name="Bruemmer F."/>
            <person name="Labrenz M."/>
            <person name="Spormann A.M."/>
            <person name="Op den Camp H."/>
            <person name="Overmann J."/>
            <person name="Amann R."/>
            <person name="Jetten M.S.M."/>
            <person name="Mascher T."/>
            <person name="Medema M.H."/>
            <person name="Devos D.P."/>
            <person name="Kaster A.-K."/>
            <person name="Ovreas L."/>
            <person name="Rohde M."/>
            <person name="Galperin M.Y."/>
            <person name="Jogler C."/>
        </authorList>
    </citation>
    <scope>NUCLEOTIDE SEQUENCE [LARGE SCALE GENOMIC DNA]</scope>
    <source>
        <strain evidence="9 10">SV_7m_r</strain>
    </source>
</reference>
<evidence type="ECO:0000313" key="9">
    <source>
        <dbReference type="EMBL" id="QDT57818.1"/>
    </source>
</evidence>
<dbReference type="GO" id="GO:0003677">
    <property type="term" value="F:DNA binding"/>
    <property type="evidence" value="ECO:0007669"/>
    <property type="project" value="UniProtKB-KW"/>
</dbReference>
<dbReference type="InterPro" id="IPR007627">
    <property type="entry name" value="RNA_pol_sigma70_r2"/>
</dbReference>
<evidence type="ECO:0000256" key="1">
    <source>
        <dbReference type="ARBA" id="ARBA00010641"/>
    </source>
</evidence>
<gene>
    <name evidence="9" type="primary">rpoE_2</name>
    <name evidence="9" type="ORF">SV7mr_03030</name>
</gene>
<evidence type="ECO:0000256" key="3">
    <source>
        <dbReference type="ARBA" id="ARBA00023082"/>
    </source>
</evidence>
<dbReference type="InterPro" id="IPR036388">
    <property type="entry name" value="WH-like_DNA-bd_sf"/>
</dbReference>
<protein>
    <submittedName>
        <fullName evidence="9">ECF RNA polymerase sigma-E factor</fullName>
    </submittedName>
</protein>
<evidence type="ECO:0000256" key="2">
    <source>
        <dbReference type="ARBA" id="ARBA00023015"/>
    </source>
</evidence>
<keyword evidence="2" id="KW-0805">Transcription regulation</keyword>
<dbReference type="PANTHER" id="PTHR43133">
    <property type="entry name" value="RNA POLYMERASE ECF-TYPE SIGMA FACTO"/>
    <property type="match status" value="1"/>
</dbReference>
<evidence type="ECO:0000256" key="6">
    <source>
        <dbReference type="SAM" id="MobiDB-lite"/>
    </source>
</evidence>
<proteinExistence type="inferred from homology"/>
<dbReference type="InterPro" id="IPR013249">
    <property type="entry name" value="RNA_pol_sigma70_r4_t2"/>
</dbReference>
<evidence type="ECO:0000256" key="5">
    <source>
        <dbReference type="ARBA" id="ARBA00023163"/>
    </source>
</evidence>
<dbReference type="Gene3D" id="1.10.10.10">
    <property type="entry name" value="Winged helix-like DNA-binding domain superfamily/Winged helix DNA-binding domain"/>
    <property type="match status" value="1"/>
</dbReference>
<dbReference type="Pfam" id="PF04542">
    <property type="entry name" value="Sigma70_r2"/>
    <property type="match status" value="1"/>
</dbReference>
<evidence type="ECO:0000256" key="4">
    <source>
        <dbReference type="ARBA" id="ARBA00023125"/>
    </source>
</evidence>
<accession>A0A517SNX5</accession>
<dbReference type="InterPro" id="IPR039425">
    <property type="entry name" value="RNA_pol_sigma-70-like"/>
</dbReference>
<keyword evidence="5" id="KW-0804">Transcription</keyword>